<feature type="region of interest" description="Disordered" evidence="1">
    <location>
        <begin position="1"/>
        <end position="91"/>
    </location>
</feature>
<feature type="region of interest" description="Disordered" evidence="1">
    <location>
        <begin position="200"/>
        <end position="230"/>
    </location>
</feature>
<feature type="compositionally biased region" description="Basic and acidic residues" evidence="1">
    <location>
        <begin position="79"/>
        <end position="91"/>
    </location>
</feature>
<organism evidence="2 3">
    <name type="scientific">Prymnesium parvum</name>
    <name type="common">Toxic golden alga</name>
    <dbReference type="NCBI Taxonomy" id="97485"/>
    <lineage>
        <taxon>Eukaryota</taxon>
        <taxon>Haptista</taxon>
        <taxon>Haptophyta</taxon>
        <taxon>Prymnesiophyceae</taxon>
        <taxon>Prymnesiales</taxon>
        <taxon>Prymnesiaceae</taxon>
        <taxon>Prymnesium</taxon>
    </lineage>
</organism>
<protein>
    <submittedName>
        <fullName evidence="2">Uncharacterized protein</fullName>
    </submittedName>
</protein>
<feature type="compositionally biased region" description="Polar residues" evidence="1">
    <location>
        <begin position="21"/>
        <end position="39"/>
    </location>
</feature>
<dbReference type="Proteomes" id="UP001515480">
    <property type="component" value="Unassembled WGS sequence"/>
</dbReference>
<accession>A0AB34JYP5</accession>
<keyword evidence="3" id="KW-1185">Reference proteome</keyword>
<gene>
    <name evidence="2" type="ORF">AB1Y20_015712</name>
</gene>
<name>A0AB34JYP5_PRYPA</name>
<proteinExistence type="predicted"/>
<dbReference type="AlphaFoldDB" id="A0AB34JYP5"/>
<evidence type="ECO:0000313" key="3">
    <source>
        <dbReference type="Proteomes" id="UP001515480"/>
    </source>
</evidence>
<sequence length="230" mass="23280">MERKDMPNELGAGASKRPRSDNVQHGSLASTTGKSQALTLPTHAPHESACAGPAAAVPPSSAPENPPCVRGGLVQLGGPKHDVASQSAKEARAARFGRGAVSTAPTATSIAAPAVSSASAAGHVVDLRGKLGQMHKEVIASKESASSKDAGTAAPPTDLRAHLNQRGTAVSANELGAPPRKQRKVDVLLVGTTELRAGTTAAARAGSSEKAIHGKQIDLRSKLRKGKGQG</sequence>
<feature type="compositionally biased region" description="Low complexity" evidence="1">
    <location>
        <begin position="48"/>
        <end position="59"/>
    </location>
</feature>
<reference evidence="2 3" key="1">
    <citation type="journal article" date="2024" name="Science">
        <title>Giant polyketide synthase enzymes in the biosynthesis of giant marine polyether toxins.</title>
        <authorList>
            <person name="Fallon T.R."/>
            <person name="Shende V.V."/>
            <person name="Wierzbicki I.H."/>
            <person name="Pendleton A.L."/>
            <person name="Watervoot N.F."/>
            <person name="Auber R.P."/>
            <person name="Gonzalez D.J."/>
            <person name="Wisecaver J.H."/>
            <person name="Moore B.S."/>
        </authorList>
    </citation>
    <scope>NUCLEOTIDE SEQUENCE [LARGE SCALE GENOMIC DNA]</scope>
    <source>
        <strain evidence="2 3">12B1</strain>
    </source>
</reference>
<feature type="compositionally biased region" description="Basic and acidic residues" evidence="1">
    <location>
        <begin position="210"/>
        <end position="221"/>
    </location>
</feature>
<dbReference type="EMBL" id="JBGBPQ010000003">
    <property type="protein sequence ID" value="KAL1527025.1"/>
    <property type="molecule type" value="Genomic_DNA"/>
</dbReference>
<evidence type="ECO:0000256" key="1">
    <source>
        <dbReference type="SAM" id="MobiDB-lite"/>
    </source>
</evidence>
<comment type="caution">
    <text evidence="2">The sequence shown here is derived from an EMBL/GenBank/DDBJ whole genome shotgun (WGS) entry which is preliminary data.</text>
</comment>
<evidence type="ECO:0000313" key="2">
    <source>
        <dbReference type="EMBL" id="KAL1527025.1"/>
    </source>
</evidence>